<feature type="region of interest" description="Disordered" evidence="1">
    <location>
        <begin position="38"/>
        <end position="99"/>
    </location>
</feature>
<sequence length="99" mass="10032">MVHMDKGGFNPIEIVKNFFVFIMLFFQSMFSPLLNLTNGSSQSSQSSFFRSGGASSGGGGGGSSGSGSGNTRRRNNIHGLPSVSDISSAPCASGGCCGG</sequence>
<evidence type="ECO:0000256" key="1">
    <source>
        <dbReference type="SAM" id="MobiDB-lite"/>
    </source>
</evidence>
<protein>
    <submittedName>
        <fullName evidence="3">Uncharacterized protein</fullName>
    </submittedName>
</protein>
<accession>A0A0N5BCL8</accession>
<evidence type="ECO:0000313" key="2">
    <source>
        <dbReference type="Proteomes" id="UP000046392"/>
    </source>
</evidence>
<reference evidence="3" key="1">
    <citation type="submission" date="2017-02" db="UniProtKB">
        <authorList>
            <consortium name="WormBaseParasite"/>
        </authorList>
    </citation>
    <scope>IDENTIFICATION</scope>
</reference>
<dbReference type="WBParaSite" id="SPAL_0000376400.1">
    <property type="protein sequence ID" value="SPAL_0000376400.1"/>
    <property type="gene ID" value="SPAL_0000376400"/>
</dbReference>
<dbReference type="Proteomes" id="UP000046392">
    <property type="component" value="Unplaced"/>
</dbReference>
<feature type="compositionally biased region" description="Low complexity" evidence="1">
    <location>
        <begin position="39"/>
        <end position="53"/>
    </location>
</feature>
<dbReference type="InterPro" id="IPR024491">
    <property type="entry name" value="Se_SelK/SelG"/>
</dbReference>
<proteinExistence type="predicted"/>
<name>A0A0N5BCL8_STREA</name>
<feature type="compositionally biased region" description="Gly residues" evidence="1">
    <location>
        <begin position="54"/>
        <end position="68"/>
    </location>
</feature>
<keyword evidence="2" id="KW-1185">Reference proteome</keyword>
<evidence type="ECO:0000313" key="3">
    <source>
        <dbReference type="WBParaSite" id="SPAL_0000376400.1"/>
    </source>
</evidence>
<dbReference type="AlphaFoldDB" id="A0A0N5BCL8"/>
<dbReference type="Pfam" id="PF10961">
    <property type="entry name" value="SelK_SelG"/>
    <property type="match status" value="1"/>
</dbReference>
<organism evidence="2 3">
    <name type="scientific">Strongyloides papillosus</name>
    <name type="common">Intestinal threadworm</name>
    <dbReference type="NCBI Taxonomy" id="174720"/>
    <lineage>
        <taxon>Eukaryota</taxon>
        <taxon>Metazoa</taxon>
        <taxon>Ecdysozoa</taxon>
        <taxon>Nematoda</taxon>
        <taxon>Chromadorea</taxon>
        <taxon>Rhabditida</taxon>
        <taxon>Tylenchina</taxon>
        <taxon>Panagrolaimomorpha</taxon>
        <taxon>Strongyloidoidea</taxon>
        <taxon>Strongyloididae</taxon>
        <taxon>Strongyloides</taxon>
    </lineage>
</organism>